<evidence type="ECO:0000313" key="3">
    <source>
        <dbReference type="Proteomes" id="UP000664807"/>
    </source>
</evidence>
<proteinExistence type="predicted"/>
<dbReference type="InterPro" id="IPR052754">
    <property type="entry name" value="NTPase_KAP_P-loop"/>
</dbReference>
<sequence length="476" mass="55504">MKIKHSDVSIPQDRPFENCKLNREPIAEILTTIVSTLPDGFVMALDNKWGTGKTTFVKMWKEYLKVQQFETLYFNAWENDFQNEVIVALLSVFNELEKKSQEKYDILLSKTAKVMKAALPIALKGVASKLIGEQTISEVIKAFSEFGVEEVESQLETFKTQKNSIEGFKKSLIEYINSSDRKKSETKTVDNGNPVIFFIDELDRCRPNYAVEVLEKIKHLFSVKGIVFVLSIDKTQLGNSIKGYYGSDLIDSDEYLKKFIDLNYSMPEPDKTLFINHLYQYYGFSDYFELQKKLYASIYDDSKQMHLAAQLFYNENHTLRQIEKSMARVRLTLGAFTNQHFVYPYILIFIDYLSTFHSDLFNRIEQISMPIQQFIDEIEGIMLKIKGVSDLNTFDFLVAELIYRYQRSHELFRKAPLKNLIDFDTNRQPKLLVKSQFENSQNNIAQLIHKLDNSGYNEISLRQIMDKYNLTDSIKF</sequence>
<dbReference type="Gene3D" id="3.40.50.300">
    <property type="entry name" value="P-loop containing nucleotide triphosphate hydrolases"/>
    <property type="match status" value="1"/>
</dbReference>
<organism evidence="2 3">
    <name type="scientific">Flagellimonas profundi</name>
    <dbReference type="NCBI Taxonomy" id="2915620"/>
    <lineage>
        <taxon>Bacteria</taxon>
        <taxon>Pseudomonadati</taxon>
        <taxon>Bacteroidota</taxon>
        <taxon>Flavobacteriia</taxon>
        <taxon>Flavobacteriales</taxon>
        <taxon>Flavobacteriaceae</taxon>
        <taxon>Flagellimonas</taxon>
    </lineage>
</organism>
<dbReference type="RefSeq" id="WP_207030536.1">
    <property type="nucleotide sequence ID" value="NZ_JAFLNM010000006.1"/>
</dbReference>
<dbReference type="InterPro" id="IPR011646">
    <property type="entry name" value="KAP_P-loop"/>
</dbReference>
<dbReference type="Pfam" id="PF07693">
    <property type="entry name" value="KAP_NTPase"/>
    <property type="match status" value="1"/>
</dbReference>
<evidence type="ECO:0000259" key="1">
    <source>
        <dbReference type="Pfam" id="PF07693"/>
    </source>
</evidence>
<gene>
    <name evidence="2" type="ORF">J0654_18160</name>
</gene>
<name>A0ABS3FL04_9FLAO</name>
<feature type="domain" description="KAP NTPase" evidence="1">
    <location>
        <begin position="25"/>
        <end position="331"/>
    </location>
</feature>
<keyword evidence="3" id="KW-1185">Reference proteome</keyword>
<comment type="caution">
    <text evidence="2">The sequence shown here is derived from an EMBL/GenBank/DDBJ whole genome shotgun (WGS) entry which is preliminary data.</text>
</comment>
<accession>A0ABS3FL04</accession>
<reference evidence="2 3" key="1">
    <citation type="submission" date="2021-03" db="EMBL/GenBank/DDBJ databases">
        <title>Muricauda lutimaris sp. nov. and Muricauda ruestringensis sp. nov, two marine members of the Flavobacteriaceae isolated from deep sea sediments of Western Pacific.</title>
        <authorList>
            <person name="Zhao S."/>
            <person name="Liu R."/>
        </authorList>
    </citation>
    <scope>NUCLEOTIDE SEQUENCE [LARGE SCALE GENOMIC DNA]</scope>
    <source>
        <strain evidence="2 3">BC31-3-A3</strain>
    </source>
</reference>
<dbReference type="PANTHER" id="PTHR22674">
    <property type="entry name" value="NTPASE, KAP FAMILY P-LOOP DOMAIN-CONTAINING 1"/>
    <property type="match status" value="1"/>
</dbReference>
<protein>
    <recommendedName>
        <fullName evidence="1">KAP NTPase domain-containing protein</fullName>
    </recommendedName>
</protein>
<dbReference type="EMBL" id="JAFLNM010000006">
    <property type="protein sequence ID" value="MBO0343582.1"/>
    <property type="molecule type" value="Genomic_DNA"/>
</dbReference>
<dbReference type="Proteomes" id="UP000664807">
    <property type="component" value="Unassembled WGS sequence"/>
</dbReference>
<dbReference type="SUPFAM" id="SSF52540">
    <property type="entry name" value="P-loop containing nucleoside triphosphate hydrolases"/>
    <property type="match status" value="1"/>
</dbReference>
<dbReference type="PANTHER" id="PTHR22674:SF6">
    <property type="entry name" value="NTPASE KAP FAMILY P-LOOP DOMAIN-CONTAINING PROTEIN 1"/>
    <property type="match status" value="1"/>
</dbReference>
<evidence type="ECO:0000313" key="2">
    <source>
        <dbReference type="EMBL" id="MBO0343582.1"/>
    </source>
</evidence>
<dbReference type="InterPro" id="IPR027417">
    <property type="entry name" value="P-loop_NTPase"/>
</dbReference>